<gene>
    <name evidence="1" type="ORF">GCM10011609_76580</name>
</gene>
<dbReference type="Proteomes" id="UP000597656">
    <property type="component" value="Unassembled WGS sequence"/>
</dbReference>
<accession>A0ABQ2IQD8</accession>
<comment type="caution">
    <text evidence="1">The sequence shown here is derived from an EMBL/GenBank/DDBJ whole genome shotgun (WGS) entry which is preliminary data.</text>
</comment>
<evidence type="ECO:0000313" key="2">
    <source>
        <dbReference type="Proteomes" id="UP000597656"/>
    </source>
</evidence>
<reference evidence="2" key="1">
    <citation type="journal article" date="2019" name="Int. J. Syst. Evol. Microbiol.">
        <title>The Global Catalogue of Microorganisms (GCM) 10K type strain sequencing project: providing services to taxonomists for standard genome sequencing and annotation.</title>
        <authorList>
            <consortium name="The Broad Institute Genomics Platform"/>
            <consortium name="The Broad Institute Genome Sequencing Center for Infectious Disease"/>
            <person name="Wu L."/>
            <person name="Ma J."/>
        </authorList>
    </citation>
    <scope>NUCLEOTIDE SEQUENCE [LARGE SCALE GENOMIC DNA]</scope>
    <source>
        <strain evidence="2">CGMCC 4.7319</strain>
    </source>
</reference>
<organism evidence="1 2">
    <name type="scientific">Lentzea pudingi</name>
    <dbReference type="NCBI Taxonomy" id="1789439"/>
    <lineage>
        <taxon>Bacteria</taxon>
        <taxon>Bacillati</taxon>
        <taxon>Actinomycetota</taxon>
        <taxon>Actinomycetes</taxon>
        <taxon>Pseudonocardiales</taxon>
        <taxon>Pseudonocardiaceae</taxon>
        <taxon>Lentzea</taxon>
    </lineage>
</organism>
<dbReference type="EMBL" id="BMNC01000019">
    <property type="protein sequence ID" value="GGN23657.1"/>
    <property type="molecule type" value="Genomic_DNA"/>
</dbReference>
<evidence type="ECO:0000313" key="1">
    <source>
        <dbReference type="EMBL" id="GGN23657.1"/>
    </source>
</evidence>
<proteinExistence type="predicted"/>
<name>A0ABQ2IQD8_9PSEU</name>
<sequence length="101" mass="11069">MQVVRLRGRFYSAKRVELKRVVSHFSGRGAELGRVWRSALRGFPFGETGALVTARVPRSSASHLSPVISAEWICSCSGPAMGKVLYVTRAAHQAIHPYTGE</sequence>
<keyword evidence="2" id="KW-1185">Reference proteome</keyword>
<protein>
    <submittedName>
        <fullName evidence="1">Uncharacterized protein</fullName>
    </submittedName>
</protein>